<protein>
    <submittedName>
        <fullName evidence="11">Uncharacterized protein</fullName>
    </submittedName>
</protein>
<evidence type="ECO:0000256" key="7">
    <source>
        <dbReference type="SAM" id="MobiDB-lite"/>
    </source>
</evidence>
<evidence type="ECO:0000259" key="9">
    <source>
        <dbReference type="SMART" id="SM00645"/>
    </source>
</evidence>
<dbReference type="GO" id="GO:0008234">
    <property type="term" value="F:cysteine-type peptidase activity"/>
    <property type="evidence" value="ECO:0007669"/>
    <property type="project" value="UniProtKB-KW"/>
</dbReference>
<dbReference type="Pfam" id="PF08246">
    <property type="entry name" value="Inhibitor_I29"/>
    <property type="match status" value="1"/>
</dbReference>
<dbReference type="InterPro" id="IPR039417">
    <property type="entry name" value="Peptidase_C1A_papain-like"/>
</dbReference>
<feature type="chain" id="PRO_5042167084" evidence="8">
    <location>
        <begin position="26"/>
        <end position="666"/>
    </location>
</feature>
<dbReference type="SMART" id="SM00848">
    <property type="entry name" value="Inhibitor_I29"/>
    <property type="match status" value="1"/>
</dbReference>
<feature type="domain" description="Cathepsin propeptide inhibitor" evidence="10">
    <location>
        <begin position="51"/>
        <end position="106"/>
    </location>
</feature>
<keyword evidence="4" id="KW-0378">Hydrolase</keyword>
<evidence type="ECO:0000256" key="5">
    <source>
        <dbReference type="ARBA" id="ARBA00022807"/>
    </source>
</evidence>
<dbReference type="PRINTS" id="PR00705">
    <property type="entry name" value="PAPAIN"/>
</dbReference>
<keyword evidence="2" id="KW-0645">Protease</keyword>
<dbReference type="PROSITE" id="PS00640">
    <property type="entry name" value="THIOL_PROTEASE_ASN"/>
    <property type="match status" value="1"/>
</dbReference>
<dbReference type="InterPro" id="IPR013201">
    <property type="entry name" value="Prot_inhib_I29"/>
</dbReference>
<dbReference type="AlphaFoldDB" id="A0AAD6A3L2"/>
<dbReference type="PROSITE" id="PS00639">
    <property type="entry name" value="THIOL_PROTEASE_HIS"/>
    <property type="match status" value="1"/>
</dbReference>
<evidence type="ECO:0000256" key="2">
    <source>
        <dbReference type="ARBA" id="ARBA00022670"/>
    </source>
</evidence>
<accession>A0AAD6A3L2</accession>
<dbReference type="SUPFAM" id="SSF54001">
    <property type="entry name" value="Cysteine proteinases"/>
    <property type="match status" value="1"/>
</dbReference>
<comment type="caution">
    <text evidence="11">The sequence shown here is derived from an EMBL/GenBank/DDBJ whole genome shotgun (WGS) entry which is preliminary data.</text>
</comment>
<dbReference type="InterPro" id="IPR038765">
    <property type="entry name" value="Papain-like_cys_pep_sf"/>
</dbReference>
<comment type="similarity">
    <text evidence="1">Belongs to the peptidase C1 family.</text>
</comment>
<dbReference type="InterPro" id="IPR000169">
    <property type="entry name" value="Pept_cys_AS"/>
</dbReference>
<organism evidence="11 12">
    <name type="scientific">Rhynchospora tenuis</name>
    <dbReference type="NCBI Taxonomy" id="198213"/>
    <lineage>
        <taxon>Eukaryota</taxon>
        <taxon>Viridiplantae</taxon>
        <taxon>Streptophyta</taxon>
        <taxon>Embryophyta</taxon>
        <taxon>Tracheophyta</taxon>
        <taxon>Spermatophyta</taxon>
        <taxon>Magnoliopsida</taxon>
        <taxon>Liliopsida</taxon>
        <taxon>Poales</taxon>
        <taxon>Cyperaceae</taxon>
        <taxon>Cyperoideae</taxon>
        <taxon>Rhynchosporeae</taxon>
        <taxon>Rhynchospora</taxon>
    </lineage>
</organism>
<evidence type="ECO:0000313" key="11">
    <source>
        <dbReference type="EMBL" id="KAJ3709010.1"/>
    </source>
</evidence>
<dbReference type="GO" id="GO:0006508">
    <property type="term" value="P:proteolysis"/>
    <property type="evidence" value="ECO:0007669"/>
    <property type="project" value="UniProtKB-KW"/>
</dbReference>
<dbReference type="InterPro" id="IPR025660">
    <property type="entry name" value="Pept_his_AS"/>
</dbReference>
<keyword evidence="3 8" id="KW-0732">Signal</keyword>
<evidence type="ECO:0000259" key="10">
    <source>
        <dbReference type="SMART" id="SM00848"/>
    </source>
</evidence>
<feature type="signal peptide" evidence="8">
    <location>
        <begin position="1"/>
        <end position="25"/>
    </location>
</feature>
<dbReference type="SMART" id="SM00645">
    <property type="entry name" value="Pept_C1"/>
    <property type="match status" value="1"/>
</dbReference>
<dbReference type="CDD" id="cd02248">
    <property type="entry name" value="Peptidase_C1A"/>
    <property type="match status" value="1"/>
</dbReference>
<feature type="domain" description="Peptidase C1A papain C-terminal" evidence="9">
    <location>
        <begin position="138"/>
        <end position="354"/>
    </location>
</feature>
<evidence type="ECO:0000256" key="4">
    <source>
        <dbReference type="ARBA" id="ARBA00022801"/>
    </source>
</evidence>
<evidence type="ECO:0000256" key="3">
    <source>
        <dbReference type="ARBA" id="ARBA00022729"/>
    </source>
</evidence>
<name>A0AAD6A3L2_9POAL</name>
<dbReference type="InterPro" id="IPR000668">
    <property type="entry name" value="Peptidase_C1A_C"/>
</dbReference>
<dbReference type="Gene3D" id="3.90.70.10">
    <property type="entry name" value="Cysteine proteinases"/>
    <property type="match status" value="1"/>
</dbReference>
<evidence type="ECO:0000313" key="12">
    <source>
        <dbReference type="Proteomes" id="UP001210211"/>
    </source>
</evidence>
<dbReference type="PANTHER" id="PTHR12411">
    <property type="entry name" value="CYSTEINE PROTEASE FAMILY C1-RELATED"/>
    <property type="match status" value="1"/>
</dbReference>
<reference evidence="11 12" key="1">
    <citation type="journal article" date="2022" name="Cell">
        <title>Repeat-based holocentromeres influence genome architecture and karyotype evolution.</title>
        <authorList>
            <person name="Hofstatter P.G."/>
            <person name="Thangavel G."/>
            <person name="Lux T."/>
            <person name="Neumann P."/>
            <person name="Vondrak T."/>
            <person name="Novak P."/>
            <person name="Zhang M."/>
            <person name="Costa L."/>
            <person name="Castellani M."/>
            <person name="Scott A."/>
            <person name="Toegelov H."/>
            <person name="Fuchs J."/>
            <person name="Mata-Sucre Y."/>
            <person name="Dias Y."/>
            <person name="Vanzela A.L.L."/>
            <person name="Huettel B."/>
            <person name="Almeida C.C.S."/>
            <person name="Simkova H."/>
            <person name="Souza G."/>
            <person name="Pedrosa-Harand A."/>
            <person name="Macas J."/>
            <person name="Mayer K.F.X."/>
            <person name="Houben A."/>
            <person name="Marques A."/>
        </authorList>
    </citation>
    <scope>NUCLEOTIDE SEQUENCE [LARGE SCALE GENOMIC DNA]</scope>
    <source>
        <strain evidence="11">RhyTen1mFocal</strain>
    </source>
</reference>
<sequence length="666" mass="73796">MFLKSTQIQALILLLWQSMAVLVFSMPLDFSIAGYNPSSTNAEKLKLAQLFEQWMVKHEKTYALPEDKLRGFENFMKNYEYMNQRKTNGDHLVGLNNLADLSNEEFREKYLSNKFGMGKRIQRRAGLGSESNYESCNAPSSLNWKEKGVVTPVKDQGHCGSCWSFSSTGAIEAINAIKGNQLISLSEQELVDCVTMNSGCQGGYMQDAFDWVANNGGINTESGYPYTATNGSCNIRQAANNLVTIDGYEDVEPTDEAFLCALQKQPISVSISAHVSDFMLYKGGIYDGNCSNDPFNISHAVLLVGYGSENGTDYWILKNSWSTKWGDQGYMYMKRDKTLPFGKCAILAMASYPTKKHNEMSTENASTDEFHSFSLSPVSTSPTQFCLYFRLSLSQVMAGNFTGGKEHQHVHSNMTHVTGQLEQKLAGLVLDKKDADANLNTNSTPDSQEKWERDTDEWPMCPTPFPDLKPPATWAATLAMVPPPPPVSPQCETLAKAANIQSDAIKATKKFFSAIKEEFGSVSDDELVSESGYEFESSDSESEAKPDMDEFFDGLFEKDHKLREYYETNSEKGDFYCFICQVREDFKGKGMRYKSGLALVQHANTVSKVGSNGAHRALARAICRVLEWDSVKIPGTGVRSPSEVAVSTGDSGTEEKKEGASNAAQR</sequence>
<keyword evidence="6" id="KW-1015">Disulfide bond</keyword>
<dbReference type="EMBL" id="JAMRDG010000001">
    <property type="protein sequence ID" value="KAJ3709010.1"/>
    <property type="molecule type" value="Genomic_DNA"/>
</dbReference>
<evidence type="ECO:0000256" key="1">
    <source>
        <dbReference type="ARBA" id="ARBA00008455"/>
    </source>
</evidence>
<evidence type="ECO:0000256" key="8">
    <source>
        <dbReference type="SAM" id="SignalP"/>
    </source>
</evidence>
<feature type="region of interest" description="Disordered" evidence="7">
    <location>
        <begin position="637"/>
        <end position="666"/>
    </location>
</feature>
<gene>
    <name evidence="11" type="ORF">LUZ61_012715</name>
</gene>
<dbReference type="Proteomes" id="UP001210211">
    <property type="component" value="Unassembled WGS sequence"/>
</dbReference>
<proteinExistence type="inferred from homology"/>
<dbReference type="PROSITE" id="PS00139">
    <property type="entry name" value="THIOL_PROTEASE_CYS"/>
    <property type="match status" value="1"/>
</dbReference>
<feature type="region of interest" description="Disordered" evidence="7">
    <location>
        <begin position="436"/>
        <end position="455"/>
    </location>
</feature>
<evidence type="ECO:0000256" key="6">
    <source>
        <dbReference type="ARBA" id="ARBA00023157"/>
    </source>
</evidence>
<keyword evidence="5" id="KW-0788">Thiol protease</keyword>
<dbReference type="InterPro" id="IPR013128">
    <property type="entry name" value="Peptidase_C1A"/>
</dbReference>
<dbReference type="InterPro" id="IPR025661">
    <property type="entry name" value="Pept_asp_AS"/>
</dbReference>
<dbReference type="Pfam" id="PF00112">
    <property type="entry name" value="Peptidase_C1"/>
    <property type="match status" value="1"/>
</dbReference>
<keyword evidence="12" id="KW-1185">Reference proteome</keyword>
<dbReference type="FunFam" id="3.90.70.10:FF:000138">
    <property type="entry name" value="Cruzipain"/>
    <property type="match status" value="1"/>
</dbReference>